<dbReference type="SUPFAM" id="SSF52058">
    <property type="entry name" value="L domain-like"/>
    <property type="match status" value="1"/>
</dbReference>
<dbReference type="PROSITE" id="PS50011">
    <property type="entry name" value="PROTEIN_KINASE_DOM"/>
    <property type="match status" value="1"/>
</dbReference>
<dbReference type="InterPro" id="IPR032675">
    <property type="entry name" value="LRR_dom_sf"/>
</dbReference>
<dbReference type="Gene3D" id="1.10.510.10">
    <property type="entry name" value="Transferase(Phosphotransferase) domain 1"/>
    <property type="match status" value="1"/>
</dbReference>
<feature type="transmembrane region" description="Helical" evidence="13">
    <location>
        <begin position="538"/>
        <end position="558"/>
    </location>
</feature>
<dbReference type="SMART" id="SM00220">
    <property type="entry name" value="S_TKc"/>
    <property type="match status" value="1"/>
</dbReference>
<evidence type="ECO:0000256" key="8">
    <source>
        <dbReference type="ARBA" id="ARBA00022777"/>
    </source>
</evidence>
<keyword evidence="7 12" id="KW-0547">Nucleotide-binding</keyword>
<keyword evidence="5 13" id="KW-0812">Transmembrane</keyword>
<dbReference type="Gene3D" id="3.80.10.10">
    <property type="entry name" value="Ribonuclease Inhibitor"/>
    <property type="match status" value="2"/>
</dbReference>
<evidence type="ECO:0000256" key="10">
    <source>
        <dbReference type="ARBA" id="ARBA00022989"/>
    </source>
</evidence>
<feature type="binding site" evidence="12">
    <location>
        <position position="625"/>
    </location>
    <ligand>
        <name>ATP</name>
        <dbReference type="ChEBI" id="CHEBI:30616"/>
    </ligand>
</feature>
<dbReference type="SUPFAM" id="SSF56112">
    <property type="entry name" value="Protein kinase-like (PK-like)"/>
    <property type="match status" value="1"/>
</dbReference>
<keyword evidence="11 13" id="KW-0472">Membrane</keyword>
<dbReference type="Pfam" id="PF00560">
    <property type="entry name" value="LRR_1"/>
    <property type="match status" value="2"/>
</dbReference>
<evidence type="ECO:0000256" key="3">
    <source>
        <dbReference type="ARBA" id="ARBA00022614"/>
    </source>
</evidence>
<keyword evidence="4" id="KW-0808">Transferase</keyword>
<evidence type="ECO:0000256" key="7">
    <source>
        <dbReference type="ARBA" id="ARBA00022741"/>
    </source>
</evidence>
<dbReference type="Gene3D" id="3.30.200.20">
    <property type="entry name" value="Phosphorylase Kinase, domain 1"/>
    <property type="match status" value="1"/>
</dbReference>
<proteinExistence type="predicted"/>
<dbReference type="Proteomes" id="UP001497444">
    <property type="component" value="Chromosome 9"/>
</dbReference>
<dbReference type="InterPro" id="IPR001611">
    <property type="entry name" value="Leu-rich_rpt"/>
</dbReference>
<name>A0ABP0XJM4_9BRYO</name>
<keyword evidence="3" id="KW-0433">Leucine-rich repeat</keyword>
<evidence type="ECO:0000256" key="6">
    <source>
        <dbReference type="ARBA" id="ARBA00022737"/>
    </source>
</evidence>
<evidence type="ECO:0000256" key="2">
    <source>
        <dbReference type="ARBA" id="ARBA00022527"/>
    </source>
</evidence>
<accession>A0ABP0XJM4</accession>
<dbReference type="InterPro" id="IPR001245">
    <property type="entry name" value="Ser-Thr/Tyr_kinase_cat_dom"/>
</dbReference>
<evidence type="ECO:0000259" key="14">
    <source>
        <dbReference type="PROSITE" id="PS50011"/>
    </source>
</evidence>
<keyword evidence="8" id="KW-0418">Kinase</keyword>
<evidence type="ECO:0000256" key="9">
    <source>
        <dbReference type="ARBA" id="ARBA00022840"/>
    </source>
</evidence>
<keyword evidence="9 12" id="KW-0067">ATP-binding</keyword>
<evidence type="ECO:0000256" key="5">
    <source>
        <dbReference type="ARBA" id="ARBA00022692"/>
    </source>
</evidence>
<dbReference type="PANTHER" id="PTHR48006">
    <property type="entry name" value="LEUCINE-RICH REPEAT-CONTAINING PROTEIN DDB_G0281931-RELATED"/>
    <property type="match status" value="1"/>
</dbReference>
<dbReference type="InterPro" id="IPR017441">
    <property type="entry name" value="Protein_kinase_ATP_BS"/>
</dbReference>
<evidence type="ECO:0000256" key="13">
    <source>
        <dbReference type="SAM" id="Phobius"/>
    </source>
</evidence>
<dbReference type="InterPro" id="IPR008271">
    <property type="entry name" value="Ser/Thr_kinase_AS"/>
</dbReference>
<keyword evidence="10 13" id="KW-1133">Transmembrane helix</keyword>
<evidence type="ECO:0000256" key="12">
    <source>
        <dbReference type="PROSITE-ProRule" id="PRU10141"/>
    </source>
</evidence>
<organism evidence="15 16">
    <name type="scientific">Sphagnum jensenii</name>
    <dbReference type="NCBI Taxonomy" id="128206"/>
    <lineage>
        <taxon>Eukaryota</taxon>
        <taxon>Viridiplantae</taxon>
        <taxon>Streptophyta</taxon>
        <taxon>Embryophyta</taxon>
        <taxon>Bryophyta</taxon>
        <taxon>Sphagnophytina</taxon>
        <taxon>Sphagnopsida</taxon>
        <taxon>Sphagnales</taxon>
        <taxon>Sphagnaceae</taxon>
        <taxon>Sphagnum</taxon>
    </lineage>
</organism>
<dbReference type="InterPro" id="IPR051824">
    <property type="entry name" value="LRR_Rcpt-Like_S/T_Kinase"/>
</dbReference>
<dbReference type="PANTHER" id="PTHR48006:SF34">
    <property type="entry name" value="OS08G0203700 PROTEIN"/>
    <property type="match status" value="1"/>
</dbReference>
<dbReference type="InterPro" id="IPR000719">
    <property type="entry name" value="Prot_kinase_dom"/>
</dbReference>
<comment type="subcellular location">
    <subcellularLocation>
        <location evidence="1">Membrane</location>
    </subcellularLocation>
</comment>
<evidence type="ECO:0000256" key="1">
    <source>
        <dbReference type="ARBA" id="ARBA00004370"/>
    </source>
</evidence>
<gene>
    <name evidence="15" type="ORF">CSSPJE1EN1_LOCUS24801</name>
</gene>
<dbReference type="Pfam" id="PF07714">
    <property type="entry name" value="PK_Tyr_Ser-Thr"/>
    <property type="match status" value="1"/>
</dbReference>
<dbReference type="CDD" id="cd14066">
    <property type="entry name" value="STKc_IRAK"/>
    <property type="match status" value="1"/>
</dbReference>
<keyword evidence="2" id="KW-0723">Serine/threonine-protein kinase</keyword>
<keyword evidence="16" id="KW-1185">Reference proteome</keyword>
<sequence length="922" mass="102440">MGRCRCSFCNIRVSRVARACGFKDECTTQSMILAVGRFPFHTHACILTSNNVIKFVLFLFCALSSLSSCCCLESTHAPAPAPATSTGPPPLPVPLSDLPAGLNATLINGFWYYYETKEVDAMQSLFEAWSDTAANSFSYNLQGWSNRVGLNYPCFEKSNWQGVVCLHEQLPYNGTTPIFLVAVHYLELSSLELEGVLPPAIGNLSQLEALILVGNPNLGGPIPQELGNTKLSFLDLHDNAFNGSIPITLGLLQNLIQLDLSGNDLSGPIPPQVGNASQLEILLLNNNNLTGTIPVSSTNSYNLGIDNLTTLMTLNLQENLLSGGLPNLQRTYLLLTLNCSFNHLSGNVLIDSIFNLTISLGTLDLSSNAFTGVFPNLNNFSKSLQYLDLSNNLFYPAAFPQSWFSNFTQLETLGLSNISSQILTRIFPDAIIDLGLIMEWLPSLQILGLDQNNITASLDLASININGPLHVVNLIGNNIGPNITLYYNMSHLESNGVSIMLEDNPCCVNVELNDAELYYFCNITNHPPSAVNDRVIKITVPVAIVIFLVAMIGFFLYWSTQKDKYTLLLQIQQEFAKKDVQPTIYAYNDIKIATRDFHPDMKIGQGSFGVVYKGVLQDRSEIAVKHLLTNSQQGIDEFLNEIVLITNVRHKNLVKLKGCCLMGGGVDKRLLVYEFVDNNNLAETIFENKGGHNVDWPMRKNICLGVARGLNYLHEDVQPHIIHRDIKASNILLDKDFNAKIVDFGLARLFPNTSSHISTLHIAGTLGYLAPEYATRGQLSEKVDVFSFGVLVLEIVSGRKNIEHNLNEDRTYLLEWVWNLHEDNKLLELVDRKMNTYNYEEEILHVINIGLLCVQSIASKRPSMSRIVAMLQGDMEMEVVIEKTQLKSSKYKSYLELLPSLCLFLQQNPNSLYPEVFLPAAN</sequence>
<evidence type="ECO:0000256" key="4">
    <source>
        <dbReference type="ARBA" id="ARBA00022679"/>
    </source>
</evidence>
<reference evidence="15" key="1">
    <citation type="submission" date="2024-02" db="EMBL/GenBank/DDBJ databases">
        <authorList>
            <consortium name="ELIXIR-Norway"/>
            <consortium name="Elixir Norway"/>
        </authorList>
    </citation>
    <scope>NUCLEOTIDE SEQUENCE</scope>
</reference>
<dbReference type="EMBL" id="OZ020104">
    <property type="protein sequence ID" value="CAK9279323.1"/>
    <property type="molecule type" value="Genomic_DNA"/>
</dbReference>
<protein>
    <recommendedName>
        <fullName evidence="14">Protein kinase domain-containing protein</fullName>
    </recommendedName>
</protein>
<evidence type="ECO:0000313" key="16">
    <source>
        <dbReference type="Proteomes" id="UP001497444"/>
    </source>
</evidence>
<feature type="domain" description="Protein kinase" evidence="14">
    <location>
        <begin position="597"/>
        <end position="880"/>
    </location>
</feature>
<dbReference type="PROSITE" id="PS00108">
    <property type="entry name" value="PROTEIN_KINASE_ST"/>
    <property type="match status" value="1"/>
</dbReference>
<keyword evidence="6" id="KW-0677">Repeat</keyword>
<evidence type="ECO:0000256" key="11">
    <source>
        <dbReference type="ARBA" id="ARBA00023136"/>
    </source>
</evidence>
<dbReference type="InterPro" id="IPR011009">
    <property type="entry name" value="Kinase-like_dom_sf"/>
</dbReference>
<evidence type="ECO:0000313" key="15">
    <source>
        <dbReference type="EMBL" id="CAK9279323.1"/>
    </source>
</evidence>
<dbReference type="PROSITE" id="PS00107">
    <property type="entry name" value="PROTEIN_KINASE_ATP"/>
    <property type="match status" value="1"/>
</dbReference>